<evidence type="ECO:0008006" key="4">
    <source>
        <dbReference type="Google" id="ProtNLM"/>
    </source>
</evidence>
<dbReference type="Proteomes" id="UP000215027">
    <property type="component" value="Chromosome II"/>
</dbReference>
<evidence type="ECO:0000256" key="1">
    <source>
        <dbReference type="PROSITE-ProRule" id="PRU00339"/>
    </source>
</evidence>
<name>A0A160T7V0_9CHLR</name>
<dbReference type="SMART" id="SM00028">
    <property type="entry name" value="TPR"/>
    <property type="match status" value="2"/>
</dbReference>
<proteinExistence type="predicted"/>
<feature type="repeat" description="TPR" evidence="1">
    <location>
        <begin position="187"/>
        <end position="220"/>
    </location>
</feature>
<dbReference type="SUPFAM" id="SSF48452">
    <property type="entry name" value="TPR-like"/>
    <property type="match status" value="1"/>
</dbReference>
<dbReference type="InterPro" id="IPR019734">
    <property type="entry name" value="TPR_rpt"/>
</dbReference>
<dbReference type="AlphaFoldDB" id="A0A160T7V0"/>
<organism evidence="2 3">
    <name type="scientific">Candidatus Promineifilum breve</name>
    <dbReference type="NCBI Taxonomy" id="1806508"/>
    <lineage>
        <taxon>Bacteria</taxon>
        <taxon>Bacillati</taxon>
        <taxon>Chloroflexota</taxon>
        <taxon>Ardenticatenia</taxon>
        <taxon>Candidatus Promineifilales</taxon>
        <taxon>Candidatus Promineifilaceae</taxon>
        <taxon>Candidatus Promineifilum</taxon>
    </lineage>
</organism>
<gene>
    <name evidence="2" type="ORF">CFX0092_B0650</name>
</gene>
<evidence type="ECO:0000313" key="3">
    <source>
        <dbReference type="Proteomes" id="UP000215027"/>
    </source>
</evidence>
<evidence type="ECO:0000313" key="2">
    <source>
        <dbReference type="EMBL" id="CUS06184.1"/>
    </source>
</evidence>
<accession>A0A160T7V0</accession>
<sequence>MTGDFRVAVAAFEVMGDREARQLGDELAQGVFLRMEQAFDELSLDFTIEIWGPAEVGTISGATQEERAYSALHMAEEIRADVIIYGLLDTTQAIWTLTPEFYISDQNFVDAQEITGPHEIGRPFGTAGQGNVTTRIDISTKLGARSQLLSLVTVGLAYYAARDYSHAQAYFQQIESEYDWSEVGGREVLYLLLGNAAGKNENLDLAEDAYQKALAENPDYSRAYAGLGSIHYIRALKPAEETGDLASINVDLINKSIASYEQAAAATVRPTLSDIVTKVHFGMGQAYLALHLQDESKPVSPATQEFEAVIADFGDGDNPRIRELAAEAHARLGLIHTTSGNLVEAITEYEQASLLLFDVPERQRLYEERLEELRNAILE</sequence>
<keyword evidence="3" id="KW-1185">Reference proteome</keyword>
<dbReference type="Gene3D" id="1.25.40.10">
    <property type="entry name" value="Tetratricopeptide repeat domain"/>
    <property type="match status" value="1"/>
</dbReference>
<keyword evidence="1" id="KW-0802">TPR repeat</keyword>
<dbReference type="EMBL" id="LN890656">
    <property type="protein sequence ID" value="CUS06184.1"/>
    <property type="molecule type" value="Genomic_DNA"/>
</dbReference>
<dbReference type="PROSITE" id="PS50005">
    <property type="entry name" value="TPR"/>
    <property type="match status" value="1"/>
</dbReference>
<reference evidence="2" key="1">
    <citation type="submission" date="2016-01" db="EMBL/GenBank/DDBJ databases">
        <authorList>
            <person name="Mcilroy J.S."/>
            <person name="Karst M S."/>
            <person name="Albertsen M."/>
        </authorList>
    </citation>
    <scope>NUCLEOTIDE SEQUENCE</scope>
    <source>
        <strain evidence="2">Cfx-K</strain>
    </source>
</reference>
<protein>
    <recommendedName>
        <fullName evidence="4">Tetratricopeptide repeat protein</fullName>
    </recommendedName>
</protein>
<dbReference type="InterPro" id="IPR011990">
    <property type="entry name" value="TPR-like_helical_dom_sf"/>
</dbReference>
<dbReference type="KEGG" id="pbf:CFX0092_B0650"/>
<dbReference type="Pfam" id="PF13432">
    <property type="entry name" value="TPR_16"/>
    <property type="match status" value="1"/>
</dbReference>